<gene>
    <name evidence="1" type="ORF">E5336_10835</name>
</gene>
<protein>
    <submittedName>
        <fullName evidence="1">ABC transporter permease</fullName>
    </submittedName>
</protein>
<evidence type="ECO:0000313" key="1">
    <source>
        <dbReference type="EMBL" id="TGY64987.1"/>
    </source>
</evidence>
<comment type="caution">
    <text evidence="1">The sequence shown here is derived from an EMBL/GenBank/DDBJ whole genome shotgun (WGS) entry which is preliminary data.</text>
</comment>
<name>A0AC61R4V9_9FIRM</name>
<keyword evidence="2" id="KW-1185">Reference proteome</keyword>
<organism evidence="1 2">
    <name type="scientific">Dubosiella muris</name>
    <dbReference type="NCBI Taxonomy" id="3038133"/>
    <lineage>
        <taxon>Bacteria</taxon>
        <taxon>Bacillati</taxon>
        <taxon>Bacillota</taxon>
        <taxon>Erysipelotrichia</taxon>
        <taxon>Erysipelotrichales</taxon>
        <taxon>Erysipelotrichaceae</taxon>
        <taxon>Dubosiella</taxon>
    </lineage>
</organism>
<accession>A0AC61R4V9</accession>
<dbReference type="Proteomes" id="UP000308836">
    <property type="component" value="Unassembled WGS sequence"/>
</dbReference>
<dbReference type="EMBL" id="SRYG01000026">
    <property type="protein sequence ID" value="TGY64987.1"/>
    <property type="molecule type" value="Genomic_DNA"/>
</dbReference>
<evidence type="ECO:0000313" key="2">
    <source>
        <dbReference type="Proteomes" id="UP000308836"/>
    </source>
</evidence>
<proteinExistence type="predicted"/>
<reference evidence="1" key="1">
    <citation type="submission" date="2019-04" db="EMBL/GenBank/DDBJ databases">
        <title>Microbes associate with the intestines of laboratory mice.</title>
        <authorList>
            <person name="Navarre W."/>
            <person name="Wong E."/>
            <person name="Huang K."/>
            <person name="Tropini C."/>
            <person name="Ng K."/>
            <person name="Yu B."/>
        </authorList>
    </citation>
    <scope>NUCLEOTIDE SEQUENCE</scope>
    <source>
        <strain evidence="1">NM09_H32</strain>
    </source>
</reference>
<sequence length="335" mass="36883">MERKEVMKRIGKKISVFLVSLFVLSFVTFAIARLAPGDPLVSYYGERVEKMSETQKAAARKRLGVDEPLLVQYGRWLERAVHGDFGLSFQYKQPAGDVLAARIGNTLLLGGAAYIVLFLASLLIGVGCALHEGTWLDRVLVKAGTVSACVPEFWLCLLLIFVFSVTLGWLPASGAYTIGRQSDVLDRLAHLVLPLAVLVISHVWYYAALVRNRLLEELGKDYVLLGQANGLSLGRIVWRHGVPNVLPSYLSLMAIALPHILGGTYVVEMVFSYPGLGALAYESARYHDYNVLMLTVLLSGTVVLMANGLVNALAHRLDPTQDDTQILRESEGEWL</sequence>